<evidence type="ECO:0000313" key="1">
    <source>
        <dbReference type="EMBL" id="GEN83899.1"/>
    </source>
</evidence>
<organism evidence="1 2">
    <name type="scientific">Sporosarcina luteola</name>
    <dbReference type="NCBI Taxonomy" id="582850"/>
    <lineage>
        <taxon>Bacteria</taxon>
        <taxon>Bacillati</taxon>
        <taxon>Bacillota</taxon>
        <taxon>Bacilli</taxon>
        <taxon>Bacillales</taxon>
        <taxon>Caryophanaceae</taxon>
        <taxon>Sporosarcina</taxon>
    </lineage>
</organism>
<dbReference type="Proteomes" id="UP000321901">
    <property type="component" value="Unassembled WGS sequence"/>
</dbReference>
<reference evidence="1 2" key="1">
    <citation type="submission" date="2019-07" db="EMBL/GenBank/DDBJ databases">
        <title>Whole genome shotgun sequence of Sporosarcina luteola NBRC 105378.</title>
        <authorList>
            <person name="Hosoyama A."/>
            <person name="Uohara A."/>
            <person name="Ohji S."/>
            <person name="Ichikawa N."/>
        </authorList>
    </citation>
    <scope>NUCLEOTIDE SEQUENCE [LARGE SCALE GENOMIC DNA]</scope>
    <source>
        <strain evidence="1 2">NBRC 105378</strain>
    </source>
</reference>
<evidence type="ECO:0000313" key="2">
    <source>
        <dbReference type="Proteomes" id="UP000321901"/>
    </source>
</evidence>
<dbReference type="AlphaFoldDB" id="A0A511Z8X5"/>
<sequence>MKDERYEMTIEEAESYGRGINARNAAVERNMVYEEDEIIPADQLPPPLSEEEIKRRVGAENFKNNDSDYQNSINS</sequence>
<accession>A0A511Z8X5</accession>
<dbReference type="OrthoDB" id="2624193at2"/>
<proteinExistence type="predicted"/>
<comment type="caution">
    <text evidence="1">The sequence shown here is derived from an EMBL/GenBank/DDBJ whole genome shotgun (WGS) entry which is preliminary data.</text>
</comment>
<protein>
    <submittedName>
        <fullName evidence="1">Uncharacterized protein</fullName>
    </submittedName>
</protein>
<keyword evidence="2" id="KW-1185">Reference proteome</keyword>
<name>A0A511Z8X5_9BACL</name>
<dbReference type="RefSeq" id="WP_147058260.1">
    <property type="nucleotide sequence ID" value="NZ_BJYL01000029.1"/>
</dbReference>
<gene>
    <name evidence="1" type="ORF">SLU01_22110</name>
</gene>
<dbReference type="EMBL" id="BJYL01000029">
    <property type="protein sequence ID" value="GEN83899.1"/>
    <property type="molecule type" value="Genomic_DNA"/>
</dbReference>